<name>A0AA94XV37_9MICC</name>
<keyword evidence="2" id="KW-0436">Ligase</keyword>
<dbReference type="PANTHER" id="PTHR43679:SF2">
    <property type="entry name" value="OCTANOYL-[GCVH]:PROTEIN N-OCTANOYLTRANSFERASE"/>
    <property type="match status" value="1"/>
</dbReference>
<evidence type="ECO:0000313" key="2">
    <source>
        <dbReference type="EMBL" id="UUX60559.1"/>
    </source>
</evidence>
<dbReference type="Gene3D" id="3.30.930.10">
    <property type="entry name" value="Bira Bifunctional Protein, Domain 2"/>
    <property type="match status" value="1"/>
</dbReference>
<dbReference type="CDD" id="cd16443">
    <property type="entry name" value="LplA"/>
    <property type="match status" value="1"/>
</dbReference>
<protein>
    <submittedName>
        <fullName evidence="2">Lipoate--protein ligase family protein</fullName>
    </submittedName>
</protein>
<dbReference type="Pfam" id="PF21948">
    <property type="entry name" value="LplA-B_cat"/>
    <property type="match status" value="1"/>
</dbReference>
<dbReference type="PANTHER" id="PTHR43679">
    <property type="entry name" value="OCTANOYLTRANSFERASE LIPM-RELATED"/>
    <property type="match status" value="1"/>
</dbReference>
<evidence type="ECO:0000313" key="3">
    <source>
        <dbReference type="Proteomes" id="UP001060018"/>
    </source>
</evidence>
<sequence length="351" mass="38830">MMHHGEYKVVGGKLVVVDLETSNGTITDVSLNGDFFLEPDEALEDLNEAVRGLPTDASHGTIRDAVANNLREDAVMFGFDADAVARVVRRALGHATKWEDHEWEILGPEIIPITEQVALDEVLTRQIAKGVRKPAIRFWDWNEGAVVIGSFQSLKNEVDMEQADKYGIQVVRRISGGGAMFMEAGNCITYSLYAPESLVDGMSFADSYPFLDAWVMEALQNIGLKAHYKPLNDIATEAGKIGGAAQKRFANGAMLHHVTMSYDIDAQKMTQVLRIGREKISDKGITSAVKRVDPLKSQTDLERMEIIQVMMDTFAQRTGAKQAQLDDATRQAAQELAETKFATEQWTARVP</sequence>
<dbReference type="InterPro" id="IPR045864">
    <property type="entry name" value="aa-tRNA-synth_II/BPL/LPL"/>
</dbReference>
<organism evidence="2 3">
    <name type="scientific">Glutamicibacter halophytocola</name>
    <dbReference type="NCBI Taxonomy" id="1933880"/>
    <lineage>
        <taxon>Bacteria</taxon>
        <taxon>Bacillati</taxon>
        <taxon>Actinomycetota</taxon>
        <taxon>Actinomycetes</taxon>
        <taxon>Micrococcales</taxon>
        <taxon>Micrococcaceae</taxon>
        <taxon>Glutamicibacter</taxon>
    </lineage>
</organism>
<dbReference type="AlphaFoldDB" id="A0AA94XV37"/>
<dbReference type="InterPro" id="IPR050664">
    <property type="entry name" value="Octanoyltrans_LipM/LipL"/>
</dbReference>
<feature type="domain" description="BPL/LPL catalytic" evidence="1">
    <location>
        <begin position="130"/>
        <end position="322"/>
    </location>
</feature>
<accession>A0AA94XV37</accession>
<dbReference type="RefSeq" id="WP_060701563.1">
    <property type="nucleotide sequence ID" value="NZ_CP012750.1"/>
</dbReference>
<dbReference type="PROSITE" id="PS51733">
    <property type="entry name" value="BPL_LPL_CATALYTIC"/>
    <property type="match status" value="1"/>
</dbReference>
<gene>
    <name evidence="2" type="ORF">NUH22_08145</name>
</gene>
<dbReference type="EMBL" id="CP102487">
    <property type="protein sequence ID" value="UUX60559.1"/>
    <property type="molecule type" value="Genomic_DNA"/>
</dbReference>
<evidence type="ECO:0000259" key="1">
    <source>
        <dbReference type="PROSITE" id="PS51733"/>
    </source>
</evidence>
<dbReference type="KEGG" id="gar:AOZ07_08270"/>
<proteinExistence type="predicted"/>
<reference evidence="2" key="1">
    <citation type="journal article" date="2022" name="Pest Manag. Sci.">
        <title>Glutamicibacter halophytocola-mediated host fitness of potato tuber moth on Solanaceae crops.</title>
        <authorList>
            <person name="Wang W."/>
            <person name="Xiao G."/>
            <person name="Du G."/>
            <person name="Chang L."/>
            <person name="Yang Y."/>
            <person name="Ye J."/>
            <person name="Chen B."/>
        </authorList>
    </citation>
    <scope>NUCLEOTIDE SEQUENCE</scope>
    <source>
        <strain evidence="2">S2</strain>
    </source>
</reference>
<dbReference type="GO" id="GO:0016874">
    <property type="term" value="F:ligase activity"/>
    <property type="evidence" value="ECO:0007669"/>
    <property type="project" value="UniProtKB-KW"/>
</dbReference>
<dbReference type="Proteomes" id="UP001060018">
    <property type="component" value="Chromosome"/>
</dbReference>
<dbReference type="Gene3D" id="3.30.390.50">
    <property type="entry name" value="CO dehydrogenase flavoprotein, C-terminal domain"/>
    <property type="match status" value="1"/>
</dbReference>
<dbReference type="InterPro" id="IPR004143">
    <property type="entry name" value="BPL_LPL_catalytic"/>
</dbReference>
<dbReference type="SUPFAM" id="SSF55681">
    <property type="entry name" value="Class II aaRS and biotin synthetases"/>
    <property type="match status" value="1"/>
</dbReference>